<sequence>MASPAPVNPGDAAGKKKTRPNPARRKASKVKSETQTPQLASITEGLATTSPAARSNSTGDSSSAPKQLTRTKTTPPTAPAPPQPRPEPTTASQKPSLTRTRTAPESGSKTKSLALTSPALVTGGLFGCAAGAAILLGVGIWYDFSGAESAILAARAAKLCVDNLSEEIITSLKSGTYSGDEALDMLRRTTLAYASTIPEGAPFVERIFREIDMVRKQRGREVDKVVAETYAELAKAGMKGANSAEMRSIVLGQLMKLSTFASKATQDVVARNPNLRPFKDETIKSLRGPPEAKVPTVKVNMAVRQKPSAGG</sequence>
<accession>A0AAV9PNV7</accession>
<dbReference type="EMBL" id="JAVRRT010000001">
    <property type="protein sequence ID" value="KAK5175691.1"/>
    <property type="molecule type" value="Genomic_DNA"/>
</dbReference>
<reference evidence="3 4" key="1">
    <citation type="submission" date="2023-08" db="EMBL/GenBank/DDBJ databases">
        <title>Black Yeasts Isolated from many extreme environments.</title>
        <authorList>
            <person name="Coleine C."/>
            <person name="Stajich J.E."/>
            <person name="Selbmann L."/>
        </authorList>
    </citation>
    <scope>NUCLEOTIDE SEQUENCE [LARGE SCALE GENOMIC DNA]</scope>
    <source>
        <strain evidence="3 4">CCFEE 5935</strain>
    </source>
</reference>
<dbReference type="RefSeq" id="XP_064664329.1">
    <property type="nucleotide sequence ID" value="XM_064798095.1"/>
</dbReference>
<evidence type="ECO:0000256" key="2">
    <source>
        <dbReference type="SAM" id="Phobius"/>
    </source>
</evidence>
<feature type="compositionally biased region" description="Pro residues" evidence="1">
    <location>
        <begin position="76"/>
        <end position="87"/>
    </location>
</feature>
<feature type="compositionally biased region" description="Polar residues" evidence="1">
    <location>
        <begin position="91"/>
        <end position="111"/>
    </location>
</feature>
<feature type="transmembrane region" description="Helical" evidence="2">
    <location>
        <begin position="119"/>
        <end position="142"/>
    </location>
</feature>
<comment type="caution">
    <text evidence="3">The sequence shown here is derived from an EMBL/GenBank/DDBJ whole genome shotgun (WGS) entry which is preliminary data.</text>
</comment>
<feature type="compositionally biased region" description="Low complexity" evidence="1">
    <location>
        <begin position="65"/>
        <end position="75"/>
    </location>
</feature>
<feature type="compositionally biased region" description="Polar residues" evidence="1">
    <location>
        <begin position="33"/>
        <end position="64"/>
    </location>
</feature>
<dbReference type="Proteomes" id="UP001337655">
    <property type="component" value="Unassembled WGS sequence"/>
</dbReference>
<feature type="compositionally biased region" description="Basic residues" evidence="1">
    <location>
        <begin position="15"/>
        <end position="29"/>
    </location>
</feature>
<protein>
    <submittedName>
        <fullName evidence="3">Uncharacterized protein</fullName>
    </submittedName>
</protein>
<evidence type="ECO:0000256" key="1">
    <source>
        <dbReference type="SAM" id="MobiDB-lite"/>
    </source>
</evidence>
<organism evidence="3 4">
    <name type="scientific">Saxophila tyrrhenica</name>
    <dbReference type="NCBI Taxonomy" id="1690608"/>
    <lineage>
        <taxon>Eukaryota</taxon>
        <taxon>Fungi</taxon>
        <taxon>Dikarya</taxon>
        <taxon>Ascomycota</taxon>
        <taxon>Pezizomycotina</taxon>
        <taxon>Dothideomycetes</taxon>
        <taxon>Dothideomycetidae</taxon>
        <taxon>Mycosphaerellales</taxon>
        <taxon>Extremaceae</taxon>
        <taxon>Saxophila</taxon>
    </lineage>
</organism>
<evidence type="ECO:0000313" key="4">
    <source>
        <dbReference type="Proteomes" id="UP001337655"/>
    </source>
</evidence>
<proteinExistence type="predicted"/>
<evidence type="ECO:0000313" key="3">
    <source>
        <dbReference type="EMBL" id="KAK5175691.1"/>
    </source>
</evidence>
<keyword evidence="4" id="KW-1185">Reference proteome</keyword>
<keyword evidence="2" id="KW-0812">Transmembrane</keyword>
<keyword evidence="2" id="KW-0472">Membrane</keyword>
<gene>
    <name evidence="3" type="ORF">LTR77_000830</name>
</gene>
<dbReference type="AlphaFoldDB" id="A0AAV9PNV7"/>
<keyword evidence="2" id="KW-1133">Transmembrane helix</keyword>
<dbReference type="GeneID" id="89922180"/>
<feature type="region of interest" description="Disordered" evidence="1">
    <location>
        <begin position="1"/>
        <end position="111"/>
    </location>
</feature>
<name>A0AAV9PNV7_9PEZI</name>